<dbReference type="AlphaFoldDB" id="I1YI03"/>
<dbReference type="Proteomes" id="UP000009145">
    <property type="component" value="Chromosome"/>
</dbReference>
<feature type="domain" description="Isochorismatase-like" evidence="1">
    <location>
        <begin position="8"/>
        <end position="160"/>
    </location>
</feature>
<dbReference type="HOGENOM" id="CLU_066901_0_1_6"/>
<dbReference type="STRING" id="754477.Q7C_1396"/>
<evidence type="ECO:0000313" key="2">
    <source>
        <dbReference type="EMBL" id="AFJ02546.1"/>
    </source>
</evidence>
<sequence length="183" mass="19954">MKAQTADSVLVVVDIQQKLATAMPKGVRDRVIEQVNILSTAADVLGVPVLVTEQYPKGLGVTEPALAEKLPVGTQIIEKTAFSCADVAPFKQALAKVKRKQIILTGMETHICILQTALDLQNQGYQVYVVEDAVSSRMKGNQYNALHRMRLAGVSISNVESVLFEWLGDALHPDFKTLAKLIV</sequence>
<dbReference type="EC" id="3.3.2.1" evidence="2"/>
<protein>
    <submittedName>
        <fullName evidence="2">Isochorismatase</fullName>
        <ecNumber evidence="2">3.3.2.1</ecNumber>
    </submittedName>
</protein>
<proteinExistence type="predicted"/>
<dbReference type="PANTHER" id="PTHR14119">
    <property type="entry name" value="HYDROLASE"/>
    <property type="match status" value="1"/>
</dbReference>
<dbReference type="KEGG" id="mec:Q7C_1396"/>
<gene>
    <name evidence="2" type="ordered locus">Q7C_1396</name>
</gene>
<dbReference type="InterPro" id="IPR000868">
    <property type="entry name" value="Isochorismatase-like_dom"/>
</dbReference>
<keyword evidence="3" id="KW-1185">Reference proteome</keyword>
<evidence type="ECO:0000259" key="1">
    <source>
        <dbReference type="Pfam" id="PF00857"/>
    </source>
</evidence>
<dbReference type="PATRIC" id="fig|754477.3.peg.1377"/>
<organism evidence="2 3">
    <name type="scientific">Methylophaga frappieri (strain ATCC BAA-2434 / DSM 25690 / JAM7)</name>
    <dbReference type="NCBI Taxonomy" id="754477"/>
    <lineage>
        <taxon>Bacteria</taxon>
        <taxon>Pseudomonadati</taxon>
        <taxon>Pseudomonadota</taxon>
        <taxon>Gammaproteobacteria</taxon>
        <taxon>Thiotrichales</taxon>
        <taxon>Piscirickettsiaceae</taxon>
        <taxon>Methylophaga</taxon>
    </lineage>
</organism>
<dbReference type="CDD" id="cd01012">
    <property type="entry name" value="YcaC_related"/>
    <property type="match status" value="1"/>
</dbReference>
<dbReference type="EMBL" id="CP003380">
    <property type="protein sequence ID" value="AFJ02546.1"/>
    <property type="molecule type" value="Genomic_DNA"/>
</dbReference>
<dbReference type="PANTHER" id="PTHR14119:SF3">
    <property type="entry name" value="ISOCHORISMATASE DOMAIN-CONTAINING PROTEIN 2"/>
    <property type="match status" value="1"/>
</dbReference>
<keyword evidence="2" id="KW-0378">Hydrolase</keyword>
<dbReference type="Gene3D" id="3.40.50.850">
    <property type="entry name" value="Isochorismatase-like"/>
    <property type="match status" value="1"/>
</dbReference>
<dbReference type="InterPro" id="IPR050993">
    <property type="entry name" value="Isochorismatase_domain"/>
</dbReference>
<dbReference type="SUPFAM" id="SSF52499">
    <property type="entry name" value="Isochorismatase-like hydrolases"/>
    <property type="match status" value="1"/>
</dbReference>
<dbReference type="RefSeq" id="WP_014703966.1">
    <property type="nucleotide sequence ID" value="NC_017856.1"/>
</dbReference>
<reference evidence="2 3" key="1">
    <citation type="journal article" date="2012" name="J. Bacteriol.">
        <title>Complete genome sequences of Methylophaga sp. strain JAM1 and Methylophaga sp. strain JAM7.</title>
        <authorList>
            <person name="Villeneuve C."/>
            <person name="Martineau C."/>
            <person name="Mauffrey F."/>
            <person name="Villemur R."/>
        </authorList>
    </citation>
    <scope>NUCLEOTIDE SEQUENCE [LARGE SCALE GENOMIC DNA]</scope>
    <source>
        <strain evidence="2 3">JAM7</strain>
    </source>
</reference>
<dbReference type="GO" id="GO:0008908">
    <property type="term" value="F:isochorismatase activity"/>
    <property type="evidence" value="ECO:0007669"/>
    <property type="project" value="UniProtKB-EC"/>
</dbReference>
<name>I1YI03_METFJ</name>
<evidence type="ECO:0000313" key="3">
    <source>
        <dbReference type="Proteomes" id="UP000009145"/>
    </source>
</evidence>
<dbReference type="Pfam" id="PF00857">
    <property type="entry name" value="Isochorismatase"/>
    <property type="match status" value="1"/>
</dbReference>
<accession>I1YI03</accession>
<dbReference type="OrthoDB" id="9796958at2"/>
<dbReference type="eggNOG" id="COG1335">
    <property type="taxonomic scope" value="Bacteria"/>
</dbReference>
<dbReference type="InterPro" id="IPR036380">
    <property type="entry name" value="Isochorismatase-like_sf"/>
</dbReference>